<reference evidence="1 2" key="1">
    <citation type="journal article" date="2009" name="Science">
        <title>Green evolution and dynamic adaptations revealed by genomes of the marine picoeukaryotes Micromonas.</title>
        <authorList>
            <person name="Worden A.Z."/>
            <person name="Lee J.H."/>
            <person name="Mock T."/>
            <person name="Rouze P."/>
            <person name="Simmons M.P."/>
            <person name="Aerts A.L."/>
            <person name="Allen A.E."/>
            <person name="Cuvelier M.L."/>
            <person name="Derelle E."/>
            <person name="Everett M.V."/>
            <person name="Foulon E."/>
            <person name="Grimwood J."/>
            <person name="Gundlach H."/>
            <person name="Henrissat B."/>
            <person name="Napoli C."/>
            <person name="McDonald S.M."/>
            <person name="Parker M.S."/>
            <person name="Rombauts S."/>
            <person name="Salamov A."/>
            <person name="Von Dassow P."/>
            <person name="Badger J.H."/>
            <person name="Coutinho P.M."/>
            <person name="Demir E."/>
            <person name="Dubchak I."/>
            <person name="Gentemann C."/>
            <person name="Eikrem W."/>
            <person name="Gready J.E."/>
            <person name="John U."/>
            <person name="Lanier W."/>
            <person name="Lindquist E.A."/>
            <person name="Lucas S."/>
            <person name="Mayer K.F."/>
            <person name="Moreau H."/>
            <person name="Not F."/>
            <person name="Otillar R."/>
            <person name="Panaud O."/>
            <person name="Pangilinan J."/>
            <person name="Paulsen I."/>
            <person name="Piegu B."/>
            <person name="Poliakov A."/>
            <person name="Robbens S."/>
            <person name="Schmutz J."/>
            <person name="Toulza E."/>
            <person name="Wyss T."/>
            <person name="Zelensky A."/>
            <person name="Zhou K."/>
            <person name="Armbrust E.V."/>
            <person name="Bhattacharya D."/>
            <person name="Goodenough U.W."/>
            <person name="Van de Peer Y."/>
            <person name="Grigoriev I.V."/>
        </authorList>
    </citation>
    <scope>NUCLEOTIDE SEQUENCE [LARGE SCALE GENOMIC DNA]</scope>
    <source>
        <strain evidence="2">RCC299 / NOUM17</strain>
    </source>
</reference>
<sequence>MSWEPRQSLTSSEFRKQANRRALERIPKDLYWKVAGFSFVVGACMELFMIKTGFYEKVTAIEAERREALSEPPAWVQELQKQHKAATEKKK</sequence>
<keyword evidence="2" id="KW-1185">Reference proteome</keyword>
<dbReference type="EMBL" id="CP001329">
    <property type="protein sequence ID" value="ACO65869.1"/>
    <property type="molecule type" value="Genomic_DNA"/>
</dbReference>
<dbReference type="GeneID" id="8246476"/>
<dbReference type="KEGG" id="mis:MICPUN_112667"/>
<gene>
    <name evidence="1" type="ORF">MICPUN_112667</name>
</gene>
<dbReference type="Proteomes" id="UP000002009">
    <property type="component" value="Chromosome 9"/>
</dbReference>
<dbReference type="PANTHER" id="PTHR36377">
    <property type="entry name" value="DNA MISMATCH REPAIR PROTEIN"/>
    <property type="match status" value="1"/>
</dbReference>
<dbReference type="PANTHER" id="PTHR36377:SF1">
    <property type="entry name" value="DNA MISMATCH REPAIR PROTEIN"/>
    <property type="match status" value="1"/>
</dbReference>
<dbReference type="RefSeq" id="XP_002504611.1">
    <property type="nucleotide sequence ID" value="XM_002504565.1"/>
</dbReference>
<dbReference type="FunCoup" id="C1ECA8">
    <property type="interactions" value="205"/>
</dbReference>
<evidence type="ECO:0000313" key="1">
    <source>
        <dbReference type="EMBL" id="ACO65869.1"/>
    </source>
</evidence>
<organism evidence="1 2">
    <name type="scientific">Micromonas commoda (strain RCC299 / NOUM17 / CCMP2709)</name>
    <name type="common">Picoplanktonic green alga</name>
    <dbReference type="NCBI Taxonomy" id="296587"/>
    <lineage>
        <taxon>Eukaryota</taxon>
        <taxon>Viridiplantae</taxon>
        <taxon>Chlorophyta</taxon>
        <taxon>Mamiellophyceae</taxon>
        <taxon>Mamiellales</taxon>
        <taxon>Mamiellaceae</taxon>
        <taxon>Micromonas</taxon>
    </lineage>
</organism>
<protein>
    <submittedName>
        <fullName evidence="1">Uncharacterized protein</fullName>
    </submittedName>
</protein>
<name>C1ECA8_MICCC</name>
<dbReference type="InParanoid" id="C1ECA8"/>
<evidence type="ECO:0000313" key="2">
    <source>
        <dbReference type="Proteomes" id="UP000002009"/>
    </source>
</evidence>
<dbReference type="eggNOG" id="ENOG502S4I9">
    <property type="taxonomic scope" value="Eukaryota"/>
</dbReference>
<dbReference type="OrthoDB" id="511541at2759"/>
<dbReference type="AlphaFoldDB" id="C1ECA8"/>
<proteinExistence type="predicted"/>
<accession>C1ECA8</accession>